<dbReference type="AlphaFoldDB" id="A0A419UWU7"/>
<comment type="caution">
    <text evidence="3">The sequence shown here is derived from an EMBL/GenBank/DDBJ whole genome shotgun (WGS) entry which is preliminary data.</text>
</comment>
<dbReference type="OrthoDB" id="8858565at2"/>
<feature type="compositionally biased region" description="Basic and acidic residues" evidence="1">
    <location>
        <begin position="90"/>
        <end position="107"/>
    </location>
</feature>
<feature type="region of interest" description="Disordered" evidence="1">
    <location>
        <begin position="77"/>
        <end position="107"/>
    </location>
</feature>
<keyword evidence="4" id="KW-1185">Reference proteome</keyword>
<evidence type="ECO:0000313" key="4">
    <source>
        <dbReference type="Proteomes" id="UP000285120"/>
    </source>
</evidence>
<sequence length="107" mass="12644">MNKKNSKFFYKNLSSKEKLNRNILMGILFIPAFILYVMIDGFTMDKIIPLVVFPLLFLVFIRGNYKNMKKEAIEYSKEQAKKSKSKHRIQGKDGTFRDEDSYENDPH</sequence>
<name>A0A419UWU7_9BACL</name>
<evidence type="ECO:0000256" key="1">
    <source>
        <dbReference type="SAM" id="MobiDB-lite"/>
    </source>
</evidence>
<dbReference type="EMBL" id="RAPK01000011">
    <property type="protein sequence ID" value="RKD69613.1"/>
    <property type="molecule type" value="Genomic_DNA"/>
</dbReference>
<proteinExistence type="predicted"/>
<organism evidence="3 4">
    <name type="scientific">Sinobaca qinghaiensis</name>
    <dbReference type="NCBI Taxonomy" id="342944"/>
    <lineage>
        <taxon>Bacteria</taxon>
        <taxon>Bacillati</taxon>
        <taxon>Bacillota</taxon>
        <taxon>Bacilli</taxon>
        <taxon>Bacillales</taxon>
        <taxon>Sporolactobacillaceae</taxon>
        <taxon>Sinobaca</taxon>
    </lineage>
</organism>
<feature type="transmembrane region" description="Helical" evidence="2">
    <location>
        <begin position="47"/>
        <end position="65"/>
    </location>
</feature>
<protein>
    <submittedName>
        <fullName evidence="3">Uncharacterized protein DUF2188</fullName>
    </submittedName>
</protein>
<feature type="transmembrane region" description="Helical" evidence="2">
    <location>
        <begin position="21"/>
        <end position="41"/>
    </location>
</feature>
<gene>
    <name evidence="3" type="ORF">ATL39_3037</name>
</gene>
<dbReference type="Proteomes" id="UP000285120">
    <property type="component" value="Unassembled WGS sequence"/>
</dbReference>
<keyword evidence="2" id="KW-0472">Membrane</keyword>
<evidence type="ECO:0000313" key="3">
    <source>
        <dbReference type="EMBL" id="RKD69613.1"/>
    </source>
</evidence>
<dbReference type="Pfam" id="PF09954">
    <property type="entry name" value="DUF2188"/>
    <property type="match status" value="1"/>
</dbReference>
<keyword evidence="2" id="KW-0812">Transmembrane</keyword>
<keyword evidence="2" id="KW-1133">Transmembrane helix</keyword>
<accession>A0A419UWU7</accession>
<evidence type="ECO:0000256" key="2">
    <source>
        <dbReference type="SAM" id="Phobius"/>
    </source>
</evidence>
<dbReference type="RefSeq" id="WP_120194171.1">
    <property type="nucleotide sequence ID" value="NZ_RAPK01000011.1"/>
</dbReference>
<dbReference type="InterPro" id="IPR018691">
    <property type="entry name" value="DUF2188"/>
</dbReference>
<reference evidence="3 4" key="1">
    <citation type="submission" date="2018-09" db="EMBL/GenBank/DDBJ databases">
        <title>Genomic Encyclopedia of Archaeal and Bacterial Type Strains, Phase II (KMG-II): from individual species to whole genera.</title>
        <authorList>
            <person name="Goeker M."/>
        </authorList>
    </citation>
    <scope>NUCLEOTIDE SEQUENCE [LARGE SCALE GENOMIC DNA]</scope>
    <source>
        <strain evidence="3 4">DSM 17008</strain>
    </source>
</reference>